<proteinExistence type="predicted"/>
<gene>
    <name evidence="1" type="ORF">LA66_17680</name>
</gene>
<organism evidence="1 2">
    <name type="scientific">Aureimonas altamirensis</name>
    <dbReference type="NCBI Taxonomy" id="370622"/>
    <lineage>
        <taxon>Bacteria</taxon>
        <taxon>Pseudomonadati</taxon>
        <taxon>Pseudomonadota</taxon>
        <taxon>Alphaproteobacteria</taxon>
        <taxon>Hyphomicrobiales</taxon>
        <taxon>Aurantimonadaceae</taxon>
        <taxon>Aureimonas</taxon>
    </lineage>
</organism>
<evidence type="ECO:0000313" key="2">
    <source>
        <dbReference type="Proteomes" id="UP000030826"/>
    </source>
</evidence>
<dbReference type="AlphaFoldDB" id="A0A0B1PXJ5"/>
<reference evidence="1 2" key="1">
    <citation type="submission" date="2014-09" db="EMBL/GenBank/DDBJ databases">
        <title>Isolation and characterization of Aurantimonas altamirensis ON-56566 from clinical sample following a dog bite.</title>
        <authorList>
            <person name="Eshaghi A."/>
            <person name="Li A."/>
            <person name="Shahinas D."/>
            <person name="Bahn P."/>
            <person name="Kus J.V."/>
            <person name="Patel S.N."/>
        </authorList>
    </citation>
    <scope>NUCLEOTIDE SEQUENCE [LARGE SCALE GENOMIC DNA]</scope>
    <source>
        <strain evidence="1 2">ON-56566</strain>
    </source>
</reference>
<dbReference type="EMBL" id="JRFJ01000006">
    <property type="protein sequence ID" value="KHJ53248.1"/>
    <property type="molecule type" value="Genomic_DNA"/>
</dbReference>
<comment type="caution">
    <text evidence="1">The sequence shown here is derived from an EMBL/GenBank/DDBJ whole genome shotgun (WGS) entry which is preliminary data.</text>
</comment>
<accession>A0A0B1PXJ5</accession>
<name>A0A0B1PXJ5_9HYPH</name>
<sequence length="78" mass="8963">MIMVSMAVDTVETFIVPDEVMVRRRVLPAGRYLGHHRGSIWEIVLSEDERREFGYRRPALNVTQLVSEGYVLTERASA</sequence>
<protein>
    <submittedName>
        <fullName evidence="1">Uncharacterized protein</fullName>
    </submittedName>
</protein>
<dbReference type="Proteomes" id="UP000030826">
    <property type="component" value="Unassembled WGS sequence"/>
</dbReference>
<evidence type="ECO:0000313" key="1">
    <source>
        <dbReference type="EMBL" id="KHJ53248.1"/>
    </source>
</evidence>